<feature type="region of interest" description="Disordered" evidence="1">
    <location>
        <begin position="183"/>
        <end position="202"/>
    </location>
</feature>
<proteinExistence type="predicted"/>
<gene>
    <name evidence="2" type="ORF">C8F04DRAFT_1280277</name>
</gene>
<feature type="compositionally biased region" description="Basic residues" evidence="1">
    <location>
        <begin position="1"/>
        <end position="14"/>
    </location>
</feature>
<protein>
    <submittedName>
        <fullName evidence="2">Uncharacterized protein</fullName>
    </submittedName>
</protein>
<comment type="caution">
    <text evidence="2">The sequence shown here is derived from an EMBL/GenBank/DDBJ whole genome shotgun (WGS) entry which is preliminary data.</text>
</comment>
<accession>A0AAD6WKG4</accession>
<feature type="compositionally biased region" description="Basic and acidic residues" evidence="1">
    <location>
        <begin position="27"/>
        <end position="39"/>
    </location>
</feature>
<reference evidence="2" key="1">
    <citation type="submission" date="2023-03" db="EMBL/GenBank/DDBJ databases">
        <title>Massive genome expansion in bonnet fungi (Mycena s.s.) driven by repeated elements and novel gene families across ecological guilds.</title>
        <authorList>
            <consortium name="Lawrence Berkeley National Laboratory"/>
            <person name="Harder C.B."/>
            <person name="Miyauchi S."/>
            <person name="Viragh M."/>
            <person name="Kuo A."/>
            <person name="Thoen E."/>
            <person name="Andreopoulos B."/>
            <person name="Lu D."/>
            <person name="Skrede I."/>
            <person name="Drula E."/>
            <person name="Henrissat B."/>
            <person name="Morin E."/>
            <person name="Kohler A."/>
            <person name="Barry K."/>
            <person name="LaButti K."/>
            <person name="Morin E."/>
            <person name="Salamov A."/>
            <person name="Lipzen A."/>
            <person name="Mereny Z."/>
            <person name="Hegedus B."/>
            <person name="Baldrian P."/>
            <person name="Stursova M."/>
            <person name="Weitz H."/>
            <person name="Taylor A."/>
            <person name="Grigoriev I.V."/>
            <person name="Nagy L.G."/>
            <person name="Martin F."/>
            <person name="Kauserud H."/>
        </authorList>
    </citation>
    <scope>NUCLEOTIDE SEQUENCE</scope>
    <source>
        <strain evidence="2">CBHHK200</strain>
    </source>
</reference>
<evidence type="ECO:0000313" key="3">
    <source>
        <dbReference type="Proteomes" id="UP001218188"/>
    </source>
</evidence>
<name>A0AAD6WKG4_9AGAR</name>
<dbReference type="Proteomes" id="UP001218188">
    <property type="component" value="Unassembled WGS sequence"/>
</dbReference>
<sequence length="264" mass="29961">MSHREHQHKPSRKRVTPEQRVKKRQRDRCVRREHREERRLKSGSALKGITQLHVRSSRALRLELNIEEYPLPVESSGRMGKRQVEPQRREYTLDEARAIEPDLWRMISMGKLYVGACQEGTGLTISIISSVPQPVIDRDNHVLLVLRGFPHNEPKWQEDVAELAARATEATAEGIYHWRKKAKANAANPPRRGSHAAESVGASMGGGQPCPMMLHHSVTNLVVFAGLFGLKCFERLAGPMVRKFCIALRPIKLTPTHYVITHTV</sequence>
<evidence type="ECO:0000256" key="1">
    <source>
        <dbReference type="SAM" id="MobiDB-lite"/>
    </source>
</evidence>
<feature type="region of interest" description="Disordered" evidence="1">
    <location>
        <begin position="1"/>
        <end position="39"/>
    </location>
</feature>
<dbReference type="AlphaFoldDB" id="A0AAD6WKG4"/>
<organism evidence="2 3">
    <name type="scientific">Mycena alexandri</name>
    <dbReference type="NCBI Taxonomy" id="1745969"/>
    <lineage>
        <taxon>Eukaryota</taxon>
        <taxon>Fungi</taxon>
        <taxon>Dikarya</taxon>
        <taxon>Basidiomycota</taxon>
        <taxon>Agaricomycotina</taxon>
        <taxon>Agaricomycetes</taxon>
        <taxon>Agaricomycetidae</taxon>
        <taxon>Agaricales</taxon>
        <taxon>Marasmiineae</taxon>
        <taxon>Mycenaceae</taxon>
        <taxon>Mycena</taxon>
    </lineage>
</organism>
<dbReference type="EMBL" id="JARJCM010000446">
    <property type="protein sequence ID" value="KAJ7016988.1"/>
    <property type="molecule type" value="Genomic_DNA"/>
</dbReference>
<evidence type="ECO:0000313" key="2">
    <source>
        <dbReference type="EMBL" id="KAJ7016988.1"/>
    </source>
</evidence>
<keyword evidence="3" id="KW-1185">Reference proteome</keyword>